<dbReference type="InterPro" id="IPR000683">
    <property type="entry name" value="Gfo/Idh/MocA-like_OxRdtase_N"/>
</dbReference>
<reference evidence="6 7" key="1">
    <citation type="submission" date="2019-03" db="EMBL/GenBank/DDBJ databases">
        <title>Genomic Encyclopedia of Type Strains, Phase IV (KMG-IV): sequencing the most valuable type-strain genomes for metagenomic binning, comparative biology and taxonomic classification.</title>
        <authorList>
            <person name="Goeker M."/>
        </authorList>
    </citation>
    <scope>NUCLEOTIDE SEQUENCE [LARGE SCALE GENOMIC DNA]</scope>
    <source>
        <strain evidence="6 7">DSM 16998</strain>
    </source>
</reference>
<evidence type="ECO:0000313" key="7">
    <source>
        <dbReference type="Proteomes" id="UP000295361"/>
    </source>
</evidence>
<feature type="domain" description="GFO/IDH/MocA-like oxidoreductase" evidence="5">
    <location>
        <begin position="138"/>
        <end position="259"/>
    </location>
</feature>
<keyword evidence="7" id="KW-1185">Reference proteome</keyword>
<dbReference type="RefSeq" id="WP_133701971.1">
    <property type="nucleotide sequence ID" value="NZ_SNXS01000004.1"/>
</dbReference>
<evidence type="ECO:0000256" key="2">
    <source>
        <dbReference type="ARBA" id="ARBA00023002"/>
    </source>
</evidence>
<dbReference type="SUPFAM" id="SSF55347">
    <property type="entry name" value="Glyceraldehyde-3-phosphate dehydrogenase-like, C-terminal domain"/>
    <property type="match status" value="1"/>
</dbReference>
<comment type="caution">
    <text evidence="6">The sequence shown here is derived from an EMBL/GenBank/DDBJ whole genome shotgun (WGS) entry which is preliminary data.</text>
</comment>
<evidence type="ECO:0000256" key="1">
    <source>
        <dbReference type="ARBA" id="ARBA00010928"/>
    </source>
</evidence>
<dbReference type="InterPro" id="IPR020471">
    <property type="entry name" value="AKR"/>
</dbReference>
<dbReference type="InterPro" id="IPR050984">
    <property type="entry name" value="Gfo/Idh/MocA_domain"/>
</dbReference>
<dbReference type="SUPFAM" id="SSF51430">
    <property type="entry name" value="NAD(P)-linked oxidoreductase"/>
    <property type="match status" value="1"/>
</dbReference>
<evidence type="ECO:0000259" key="4">
    <source>
        <dbReference type="Pfam" id="PF01408"/>
    </source>
</evidence>
<dbReference type="Gene3D" id="3.30.360.10">
    <property type="entry name" value="Dihydrodipicolinate Reductase, domain 2"/>
    <property type="match status" value="1"/>
</dbReference>
<dbReference type="Gene3D" id="3.40.50.720">
    <property type="entry name" value="NAD(P)-binding Rossmann-like Domain"/>
    <property type="match status" value="1"/>
</dbReference>
<evidence type="ECO:0000259" key="5">
    <source>
        <dbReference type="Pfam" id="PF22725"/>
    </source>
</evidence>
<dbReference type="Pfam" id="PF01408">
    <property type="entry name" value="GFO_IDH_MocA"/>
    <property type="match status" value="1"/>
</dbReference>
<dbReference type="InterPro" id="IPR055170">
    <property type="entry name" value="GFO_IDH_MocA-like_dom"/>
</dbReference>
<accession>A0A4R6QLA4</accession>
<protein>
    <submittedName>
        <fullName evidence="6">Putative dehydrogenase</fullName>
    </submittedName>
</protein>
<dbReference type="InterPro" id="IPR023210">
    <property type="entry name" value="NADP_OxRdtase_dom"/>
</dbReference>
<dbReference type="GO" id="GO:0000166">
    <property type="term" value="F:nucleotide binding"/>
    <property type="evidence" value="ECO:0007669"/>
    <property type="project" value="InterPro"/>
</dbReference>
<gene>
    <name evidence="6" type="ORF">DES47_104426</name>
</gene>
<dbReference type="InterPro" id="IPR036812">
    <property type="entry name" value="NAD(P)_OxRdtase_dom_sf"/>
</dbReference>
<proteinExistence type="inferred from homology"/>
<dbReference type="CDD" id="cd19082">
    <property type="entry name" value="AKR_AKR10A1_2"/>
    <property type="match status" value="1"/>
</dbReference>
<dbReference type="OrthoDB" id="9793050at2"/>
<name>A0A4R6QLA4_9BURK</name>
<dbReference type="AlphaFoldDB" id="A0A4R6QLA4"/>
<dbReference type="Proteomes" id="UP000295361">
    <property type="component" value="Unassembled WGS sequence"/>
</dbReference>
<evidence type="ECO:0000313" key="6">
    <source>
        <dbReference type="EMBL" id="TDP64137.1"/>
    </source>
</evidence>
<evidence type="ECO:0000259" key="3">
    <source>
        <dbReference type="Pfam" id="PF00248"/>
    </source>
</evidence>
<dbReference type="PANTHER" id="PTHR22604:SF105">
    <property type="entry name" value="TRANS-1,2-DIHYDROBENZENE-1,2-DIOL DEHYDROGENASE"/>
    <property type="match status" value="1"/>
</dbReference>
<keyword evidence="2" id="KW-0560">Oxidoreductase</keyword>
<dbReference type="SUPFAM" id="SSF51735">
    <property type="entry name" value="NAD(P)-binding Rossmann-fold domains"/>
    <property type="match status" value="1"/>
</dbReference>
<organism evidence="6 7">
    <name type="scientific">Roseateles toxinivorans</name>
    <dbReference type="NCBI Taxonomy" id="270368"/>
    <lineage>
        <taxon>Bacteria</taxon>
        <taxon>Pseudomonadati</taxon>
        <taxon>Pseudomonadota</taxon>
        <taxon>Betaproteobacteria</taxon>
        <taxon>Burkholderiales</taxon>
        <taxon>Sphaerotilaceae</taxon>
        <taxon>Roseateles</taxon>
    </lineage>
</organism>
<dbReference type="InterPro" id="IPR036291">
    <property type="entry name" value="NAD(P)-bd_dom_sf"/>
</dbReference>
<dbReference type="GO" id="GO:0016491">
    <property type="term" value="F:oxidoreductase activity"/>
    <property type="evidence" value="ECO:0007669"/>
    <property type="project" value="UniProtKB-KW"/>
</dbReference>
<dbReference type="EMBL" id="SNXS01000004">
    <property type="protein sequence ID" value="TDP64137.1"/>
    <property type="molecule type" value="Genomic_DNA"/>
</dbReference>
<dbReference type="PRINTS" id="PR00069">
    <property type="entry name" value="ALDKETRDTASE"/>
</dbReference>
<dbReference type="Pfam" id="PF22725">
    <property type="entry name" value="GFO_IDH_MocA_C3"/>
    <property type="match status" value="1"/>
</dbReference>
<feature type="domain" description="Gfo/Idh/MocA-like oxidoreductase N-terminal" evidence="4">
    <location>
        <begin position="2"/>
        <end position="127"/>
    </location>
</feature>
<dbReference type="Pfam" id="PF00248">
    <property type="entry name" value="Aldo_ket_red"/>
    <property type="match status" value="1"/>
</dbReference>
<feature type="domain" description="NADP-dependent oxidoreductase" evidence="3">
    <location>
        <begin position="394"/>
        <end position="672"/>
    </location>
</feature>
<sequence length="680" mass="73377">MLNWGIIGAGNISGAFAKGLQQTDSGGLVAVASRDAAKARAFADEHAAPGTAVVAHAGSDGYAALLADPTVEAVYIGLPHTEHLHWTVRALRAGKHVLCEKPLGLNHAEAMIAYDESERAGRVLMEAFMYRCIPQTAKLLELLKSGVIGELRHIQTSFCYASTPRAGSRTWEPALAGGGILDVGCYPMSMARLLAGVARGQAFAEPTELQAMGHLHEMGVDAWALATLRFPGDITAQIATAVSLEQEESLRLGGTKGALVVPKPWYGAGAEAGESRIELWVDEALAQTWTITTDRGLYAYEADTFAQAVKTGAVAHPAMSPADSIANLAALDRWRKAIGLVYPKEQAPALTGRNTLAGLPITRRPEANMRYGQVPGLAKPVSRLIMGVDHQESLPYAAALFDDYLERGGNAFDTAWVYDFEGGHCEAILGDWLKARGIRDDIVLIAKSAHTPNCTPEGMRTELAESLERLQTDYADLYVLHRDNPEVPVGEFIDALNEQRSRGRFQAFGGSNWSLARVAEANAYAAKTGQQGFSLVNNQLSLARMQSPIWRGCVSAGDVESRRWLAEQGLALFAWSSQARGFFVDGRSAPNQRDDEELVRCWYSEANFLRLARARELAQRKGCAAINIALAWVLAQGFPAFSLIGPRSIAETASSMRGLDVHLSADELAWLDLTDLGAPA</sequence>
<comment type="similarity">
    <text evidence="1">Belongs to the Gfo/Idh/MocA family.</text>
</comment>
<dbReference type="InParanoid" id="A0A4R6QLA4"/>
<dbReference type="PANTHER" id="PTHR22604">
    <property type="entry name" value="OXIDOREDUCTASES"/>
    <property type="match status" value="1"/>
</dbReference>
<dbReference type="Gene3D" id="3.20.20.100">
    <property type="entry name" value="NADP-dependent oxidoreductase domain"/>
    <property type="match status" value="1"/>
</dbReference>
<dbReference type="FunCoup" id="A0A4R6QLA4">
    <property type="interactions" value="418"/>
</dbReference>